<dbReference type="Proteomes" id="UP001178507">
    <property type="component" value="Unassembled WGS sequence"/>
</dbReference>
<evidence type="ECO:0000313" key="1">
    <source>
        <dbReference type="EMBL" id="CAJ1378597.1"/>
    </source>
</evidence>
<sequence>MGRLKRKISDTIIYTHQEVYKLVRDRKIHLAEELFALAEEMSEGGDPGLLNYCKGELGPKRNLQKSIDAIWLPQVQEDRDQQHRKALGKEKLSELQRRARNPKKRKVEELQIVHKSGHGLRGILNAGLPRALSDQALLFDRFGRQAEIVFRPLCGLWRLRDLFELLVFLQELGLDASPATCVDGGLRLPRTARATQALEAAEAASSPELRLCSGCGALPFTQEKWLETMPEDPRFEEDTLFNRPWEEKLVRLWAADHVEEQHLLRVLKALELCHHSIQQTKGFEIKGDKMCVTGTKKQRSVHKAGASRSVTYGLACAHAALEEEKDTVRRALAGHGQRAMLLGVSSASDAKPEMMRSFYRAKALGN</sequence>
<dbReference type="AlphaFoldDB" id="A0AA36I044"/>
<dbReference type="EMBL" id="CAUJNA010000557">
    <property type="protein sequence ID" value="CAJ1378597.1"/>
    <property type="molecule type" value="Genomic_DNA"/>
</dbReference>
<organism evidence="1 2">
    <name type="scientific">Effrenium voratum</name>
    <dbReference type="NCBI Taxonomy" id="2562239"/>
    <lineage>
        <taxon>Eukaryota</taxon>
        <taxon>Sar</taxon>
        <taxon>Alveolata</taxon>
        <taxon>Dinophyceae</taxon>
        <taxon>Suessiales</taxon>
        <taxon>Symbiodiniaceae</taxon>
        <taxon>Effrenium</taxon>
    </lineage>
</organism>
<accession>A0AA36I044</accession>
<comment type="caution">
    <text evidence="1">The sequence shown here is derived from an EMBL/GenBank/DDBJ whole genome shotgun (WGS) entry which is preliminary data.</text>
</comment>
<evidence type="ECO:0000313" key="2">
    <source>
        <dbReference type="Proteomes" id="UP001178507"/>
    </source>
</evidence>
<reference evidence="1" key="1">
    <citation type="submission" date="2023-08" db="EMBL/GenBank/DDBJ databases">
        <authorList>
            <person name="Chen Y."/>
            <person name="Shah S."/>
            <person name="Dougan E. K."/>
            <person name="Thang M."/>
            <person name="Chan C."/>
        </authorList>
    </citation>
    <scope>NUCLEOTIDE SEQUENCE</scope>
</reference>
<keyword evidence="2" id="KW-1185">Reference proteome</keyword>
<protein>
    <submittedName>
        <fullName evidence="1">Uncharacterized protein</fullName>
    </submittedName>
</protein>
<gene>
    <name evidence="1" type="ORF">EVOR1521_LOCUS7097</name>
</gene>
<proteinExistence type="predicted"/>
<name>A0AA36I044_9DINO</name>